<dbReference type="InterPro" id="IPR015262">
    <property type="entry name" value="tRNA_Ile_lys_synt_subst-bd"/>
</dbReference>
<dbReference type="AlphaFoldDB" id="A0AAW8NKM0"/>
<dbReference type="Gene3D" id="1.20.59.20">
    <property type="match status" value="1"/>
</dbReference>
<comment type="similarity">
    <text evidence="8">Belongs to the tRNA(Ile)-lysidine synthase family.</text>
</comment>
<dbReference type="NCBIfam" id="TIGR02433">
    <property type="entry name" value="lysidine_TilS_C"/>
    <property type="match status" value="1"/>
</dbReference>
<dbReference type="Pfam" id="PF09179">
    <property type="entry name" value="TilS"/>
    <property type="match status" value="1"/>
</dbReference>
<dbReference type="EMBL" id="JAPMLD010000003">
    <property type="protein sequence ID" value="MDW4824227.1"/>
    <property type="molecule type" value="Genomic_DNA"/>
</dbReference>
<evidence type="ECO:0000313" key="10">
    <source>
        <dbReference type="EMBL" id="MDR8523086.1"/>
    </source>
</evidence>
<dbReference type="Pfam" id="PF01171">
    <property type="entry name" value="ATP_bind_3"/>
    <property type="match status" value="1"/>
</dbReference>
<dbReference type="InterPro" id="IPR014729">
    <property type="entry name" value="Rossmann-like_a/b/a_fold"/>
</dbReference>
<comment type="function">
    <text evidence="8">Ligates lysine onto the cytidine present at position 34 of the AUA codon-specific tRNA(Ile) that contains the anticodon CAU, in an ATP-dependent manner. Cytidine is converted to lysidine, thus changing the amino acid specificity of the tRNA from methionine to isoleucine.</text>
</comment>
<evidence type="ECO:0000313" key="12">
    <source>
        <dbReference type="Proteomes" id="UP001259340"/>
    </source>
</evidence>
<keyword evidence="6 8" id="KW-0067">ATP-binding</keyword>
<dbReference type="EC" id="6.3.4.19" evidence="8"/>
<dbReference type="InterPro" id="IPR012796">
    <property type="entry name" value="Lysidine-tRNA-synth_C"/>
</dbReference>
<dbReference type="SUPFAM" id="SSF56037">
    <property type="entry name" value="PheT/TilS domain"/>
    <property type="match status" value="1"/>
</dbReference>
<reference evidence="10" key="2">
    <citation type="submission" date="2022-11" db="EMBL/GenBank/DDBJ databases">
        <title>Prophages regulate Shewanella fidelis motility and biofilm formation: implications for gut colonization dynamics in Ciona robusta.</title>
        <authorList>
            <person name="Natarajan O."/>
            <person name="Gibboney S.L."/>
            <person name="Young M.N."/>
            <person name="Lim S.J."/>
            <person name="Pluta N."/>
            <person name="Atkinson C.G.F."/>
            <person name="Leigh B.A."/>
            <person name="Liberti A."/>
            <person name="Kees E."/>
            <person name="Breitbart M."/>
            <person name="Gralnick J."/>
            <person name="Dishaw L.J."/>
        </authorList>
    </citation>
    <scope>NUCLEOTIDE SEQUENCE</scope>
    <source>
        <strain evidence="10">3313</strain>
    </source>
</reference>
<keyword evidence="13" id="KW-1185">Reference proteome</keyword>
<dbReference type="PANTHER" id="PTHR43033:SF1">
    <property type="entry name" value="TRNA(ILE)-LYSIDINE SYNTHASE-RELATED"/>
    <property type="match status" value="1"/>
</dbReference>
<keyword evidence="2 8" id="KW-0963">Cytoplasm</keyword>
<protein>
    <recommendedName>
        <fullName evidence="8">tRNA(Ile)-lysidine synthase</fullName>
        <ecNumber evidence="8">6.3.4.19</ecNumber>
    </recommendedName>
    <alternativeName>
        <fullName evidence="8">tRNA(Ile)-2-lysyl-cytidine synthase</fullName>
    </alternativeName>
    <alternativeName>
        <fullName evidence="8">tRNA(Ile)-lysidine synthetase</fullName>
    </alternativeName>
</protein>
<dbReference type="Proteomes" id="UP001271263">
    <property type="component" value="Unassembled WGS sequence"/>
</dbReference>
<evidence type="ECO:0000256" key="3">
    <source>
        <dbReference type="ARBA" id="ARBA00022598"/>
    </source>
</evidence>
<evidence type="ECO:0000259" key="9">
    <source>
        <dbReference type="SMART" id="SM00977"/>
    </source>
</evidence>
<organism evidence="10 12">
    <name type="scientific">Shewanella fidelis</name>
    <dbReference type="NCBI Taxonomy" id="173509"/>
    <lineage>
        <taxon>Bacteria</taxon>
        <taxon>Pseudomonadati</taxon>
        <taxon>Pseudomonadota</taxon>
        <taxon>Gammaproteobacteria</taxon>
        <taxon>Alteromonadales</taxon>
        <taxon>Shewanellaceae</taxon>
        <taxon>Shewanella</taxon>
    </lineage>
</organism>
<keyword evidence="5 8" id="KW-0547">Nucleotide-binding</keyword>
<name>A0AAW8NKM0_9GAMM</name>
<accession>A0AAW8NKM0</accession>
<dbReference type="Pfam" id="PF11734">
    <property type="entry name" value="TilS_C"/>
    <property type="match status" value="1"/>
</dbReference>
<feature type="binding site" evidence="8">
    <location>
        <begin position="32"/>
        <end position="37"/>
    </location>
    <ligand>
        <name>ATP</name>
        <dbReference type="ChEBI" id="CHEBI:30616"/>
    </ligand>
</feature>
<evidence type="ECO:0000313" key="13">
    <source>
        <dbReference type="Proteomes" id="UP001271263"/>
    </source>
</evidence>
<dbReference type="InterPro" id="IPR011063">
    <property type="entry name" value="TilS/TtcA_N"/>
</dbReference>
<dbReference type="HAMAP" id="MF_01161">
    <property type="entry name" value="tRNA_Ile_lys_synt"/>
    <property type="match status" value="1"/>
</dbReference>
<dbReference type="PANTHER" id="PTHR43033">
    <property type="entry name" value="TRNA(ILE)-LYSIDINE SYNTHASE-RELATED"/>
    <property type="match status" value="1"/>
</dbReference>
<dbReference type="InterPro" id="IPR012795">
    <property type="entry name" value="tRNA_Ile_lys_synt_N"/>
</dbReference>
<dbReference type="Gene3D" id="3.40.50.620">
    <property type="entry name" value="HUPs"/>
    <property type="match status" value="1"/>
</dbReference>
<dbReference type="SUPFAM" id="SSF82829">
    <property type="entry name" value="MesJ substrate recognition domain-like"/>
    <property type="match status" value="1"/>
</dbReference>
<dbReference type="CDD" id="cd01992">
    <property type="entry name" value="TilS_N"/>
    <property type="match status" value="1"/>
</dbReference>
<dbReference type="NCBIfam" id="TIGR02432">
    <property type="entry name" value="lysidine_TilS_N"/>
    <property type="match status" value="1"/>
</dbReference>
<proteinExistence type="inferred from homology"/>
<reference evidence="11 13" key="1">
    <citation type="journal article" date="2022" name="bioRxiv">
        <title>Prophages regulate Shewanella fidelis 3313 motility and biofilm formation: implications for gut colonization dynamics in Ciona robusta.</title>
        <authorList>
            <person name="Natarajan O."/>
            <person name="Gibboney S.L."/>
            <person name="Young M.N."/>
            <person name="Lim S.J."/>
            <person name="Pluta N."/>
            <person name="Atkinson C.G."/>
            <person name="Leigh B.A."/>
            <person name="Liberti A."/>
            <person name="Kees E.D."/>
            <person name="Breitbart M."/>
            <person name="Gralnick J.A."/>
            <person name="Dishaw L.J."/>
        </authorList>
    </citation>
    <scope>NUCLEOTIDE SEQUENCE [LARGE SCALE GENOMIC DNA]</scope>
    <source>
        <strain evidence="11 13">JG4066</strain>
    </source>
</reference>
<dbReference type="GO" id="GO:0006400">
    <property type="term" value="P:tRNA modification"/>
    <property type="evidence" value="ECO:0007669"/>
    <property type="project" value="UniProtKB-UniRule"/>
</dbReference>
<evidence type="ECO:0000256" key="5">
    <source>
        <dbReference type="ARBA" id="ARBA00022741"/>
    </source>
</evidence>
<sequence length="493" mass="55259">MNINALIQDCLAQLPSVSSPQQAKRKLVLAYSGGVDSEVLAYGLAQFSNSHSGFECLLVHVHHGLSANADSWASHCRTQGTNYALECKIKQVSVKRAPRLSIEAEARQVRYRALLEELNEDDVLITAHHQDDQLETVLLALKRGLGPKGLAAMGKVQRLQQKYWLIRPLLDYSKEQVEAYAAKHNIIHIEDESNFDDKYDRNFLRLAIIPKLKQRWSAIATTASRSAELCALQQSVLDEEIAANLPLVKQQSANDWVLKLDVLAQYSAAWQSLLLRGFMDEHGFAPPSKVQCEQILAQLLRAKDDAKVEIRLADVVIRRFKQAGYFIALSSVKNSAEPLAPIEISIEQLTSGKLQLPSGESLTASLLELTRRQGEEHSSFEPQMDSDRVLCRLPLASEKITIVYALPGSTRCQPHYRSKGRELKKLWQELQLPPWKRGRVPLLCYNGELVAAIGYWVEKRFLLDVGFTKQTSAQADLHTENSDTSLGLSFQLS</sequence>
<comment type="caution">
    <text evidence="10">The sequence shown here is derived from an EMBL/GenBank/DDBJ whole genome shotgun (WGS) entry which is preliminary data.</text>
</comment>
<dbReference type="RefSeq" id="WP_310654205.1">
    <property type="nucleotide sequence ID" value="NZ_JAPMLA010000003.1"/>
</dbReference>
<keyword evidence="3 8" id="KW-0436">Ligase</keyword>
<keyword evidence="4 8" id="KW-0819">tRNA processing</keyword>
<evidence type="ECO:0000256" key="2">
    <source>
        <dbReference type="ARBA" id="ARBA00022490"/>
    </source>
</evidence>
<gene>
    <name evidence="8 10" type="primary">tilS</name>
    <name evidence="10" type="ORF">OS133_05225</name>
    <name evidence="11" type="ORF">OS134_09185</name>
</gene>
<comment type="catalytic activity">
    <reaction evidence="7 8">
        <text>cytidine(34) in tRNA(Ile2) + L-lysine + ATP = lysidine(34) in tRNA(Ile2) + AMP + diphosphate + H(+)</text>
        <dbReference type="Rhea" id="RHEA:43744"/>
        <dbReference type="Rhea" id="RHEA-COMP:10625"/>
        <dbReference type="Rhea" id="RHEA-COMP:10670"/>
        <dbReference type="ChEBI" id="CHEBI:15378"/>
        <dbReference type="ChEBI" id="CHEBI:30616"/>
        <dbReference type="ChEBI" id="CHEBI:32551"/>
        <dbReference type="ChEBI" id="CHEBI:33019"/>
        <dbReference type="ChEBI" id="CHEBI:82748"/>
        <dbReference type="ChEBI" id="CHEBI:83665"/>
        <dbReference type="ChEBI" id="CHEBI:456215"/>
        <dbReference type="EC" id="6.3.4.19"/>
    </reaction>
</comment>
<dbReference type="GO" id="GO:0005737">
    <property type="term" value="C:cytoplasm"/>
    <property type="evidence" value="ECO:0007669"/>
    <property type="project" value="UniProtKB-SubCell"/>
</dbReference>
<evidence type="ECO:0000256" key="7">
    <source>
        <dbReference type="ARBA" id="ARBA00048539"/>
    </source>
</evidence>
<comment type="domain">
    <text evidence="8">The N-terminal region contains the highly conserved SGGXDS motif, predicted to be a P-loop motif involved in ATP binding.</text>
</comment>
<dbReference type="SMART" id="SM00977">
    <property type="entry name" value="TilS_C"/>
    <property type="match status" value="1"/>
</dbReference>
<feature type="domain" description="Lysidine-tRNA(Ile) synthetase C-terminal" evidence="9">
    <location>
        <begin position="400"/>
        <end position="465"/>
    </location>
</feature>
<dbReference type="InterPro" id="IPR012094">
    <property type="entry name" value="tRNA_Ile_lys_synt"/>
</dbReference>
<evidence type="ECO:0000256" key="6">
    <source>
        <dbReference type="ARBA" id="ARBA00022840"/>
    </source>
</evidence>
<dbReference type="SUPFAM" id="SSF52402">
    <property type="entry name" value="Adenine nucleotide alpha hydrolases-like"/>
    <property type="match status" value="1"/>
</dbReference>
<comment type="subcellular location">
    <subcellularLocation>
        <location evidence="1 8">Cytoplasm</location>
    </subcellularLocation>
</comment>
<evidence type="ECO:0000256" key="4">
    <source>
        <dbReference type="ARBA" id="ARBA00022694"/>
    </source>
</evidence>
<evidence type="ECO:0000313" key="11">
    <source>
        <dbReference type="EMBL" id="MDW4824227.1"/>
    </source>
</evidence>
<dbReference type="GO" id="GO:0032267">
    <property type="term" value="F:tRNA(Ile)-lysidine synthase activity"/>
    <property type="evidence" value="ECO:0007669"/>
    <property type="project" value="UniProtKB-EC"/>
</dbReference>
<evidence type="ECO:0000256" key="8">
    <source>
        <dbReference type="HAMAP-Rule" id="MF_01161"/>
    </source>
</evidence>
<dbReference type="EMBL" id="JAPMLE010000001">
    <property type="protein sequence ID" value="MDR8523086.1"/>
    <property type="molecule type" value="Genomic_DNA"/>
</dbReference>
<evidence type="ECO:0000256" key="1">
    <source>
        <dbReference type="ARBA" id="ARBA00004496"/>
    </source>
</evidence>
<dbReference type="Proteomes" id="UP001259340">
    <property type="component" value="Unassembled WGS sequence"/>
</dbReference>
<dbReference type="GO" id="GO:0005524">
    <property type="term" value="F:ATP binding"/>
    <property type="evidence" value="ECO:0007669"/>
    <property type="project" value="UniProtKB-UniRule"/>
</dbReference>